<dbReference type="Pfam" id="PF00643">
    <property type="entry name" value="zf-B_box"/>
    <property type="match status" value="1"/>
</dbReference>
<evidence type="ECO:0000256" key="4">
    <source>
        <dbReference type="ARBA" id="ARBA00022553"/>
    </source>
</evidence>
<feature type="domain" description="B box-type" evidence="15">
    <location>
        <begin position="3230"/>
        <end position="3272"/>
    </location>
</feature>
<gene>
    <name evidence="16" type="ORF">DV515_00016322</name>
</gene>
<feature type="region of interest" description="Disordered" evidence="13">
    <location>
        <begin position="1"/>
        <end position="39"/>
    </location>
</feature>
<dbReference type="InterPro" id="IPR017907">
    <property type="entry name" value="Znf_RING_CS"/>
</dbReference>
<evidence type="ECO:0000256" key="10">
    <source>
        <dbReference type="ARBA" id="ARBA00022833"/>
    </source>
</evidence>
<dbReference type="Gene3D" id="3.30.40.10">
    <property type="entry name" value="Zinc/RING finger domain, C3HC4 (zinc finger)"/>
    <property type="match status" value="1"/>
</dbReference>
<evidence type="ECO:0000256" key="9">
    <source>
        <dbReference type="ARBA" id="ARBA00022786"/>
    </source>
</evidence>
<feature type="region of interest" description="Disordered" evidence="13">
    <location>
        <begin position="59"/>
        <end position="87"/>
    </location>
</feature>
<dbReference type="EMBL" id="QUSF01000291">
    <property type="protein sequence ID" value="RLV84194.1"/>
    <property type="molecule type" value="Genomic_DNA"/>
</dbReference>
<evidence type="ECO:0000259" key="14">
    <source>
        <dbReference type="PROSITE" id="PS50089"/>
    </source>
</evidence>
<dbReference type="OrthoDB" id="295536at2759"/>
<keyword evidence="17" id="KW-1185">Reference proteome</keyword>
<reference evidence="16 17" key="1">
    <citation type="journal article" date="2018" name="Proc. R. Soc. B">
        <title>A non-coding region near Follistatin controls head colour polymorphism in the Gouldian finch.</title>
        <authorList>
            <person name="Toomey M.B."/>
            <person name="Marques C.I."/>
            <person name="Andrade P."/>
            <person name="Araujo P.M."/>
            <person name="Sabatino S."/>
            <person name="Gazda M.A."/>
            <person name="Afonso S."/>
            <person name="Lopes R.J."/>
            <person name="Corbo J.C."/>
            <person name="Carneiro M."/>
        </authorList>
    </citation>
    <scope>NUCLEOTIDE SEQUENCE [LARGE SCALE GENOMIC DNA]</scope>
    <source>
        <strain evidence="16">Red01</strain>
        <tissue evidence="16">Muscle</tissue>
    </source>
</reference>
<dbReference type="InterPro" id="IPR013083">
    <property type="entry name" value="Znf_RING/FYVE/PHD"/>
</dbReference>
<dbReference type="Gene3D" id="4.10.830.40">
    <property type="match status" value="1"/>
</dbReference>
<dbReference type="CDD" id="cd19823">
    <property type="entry name" value="Bbox2_MID2_C-I"/>
    <property type="match status" value="1"/>
</dbReference>
<feature type="compositionally biased region" description="Gly residues" evidence="13">
    <location>
        <begin position="1"/>
        <end position="15"/>
    </location>
</feature>
<feature type="non-terminal residue" evidence="16">
    <location>
        <position position="3376"/>
    </location>
</feature>
<feature type="region of interest" description="Disordered" evidence="13">
    <location>
        <begin position="191"/>
        <end position="243"/>
    </location>
</feature>
<evidence type="ECO:0000256" key="2">
    <source>
        <dbReference type="ARBA" id="ARBA00008518"/>
    </source>
</evidence>
<organism evidence="16 17">
    <name type="scientific">Chloebia gouldiae</name>
    <name type="common">Gouldian finch</name>
    <name type="synonym">Erythrura gouldiae</name>
    <dbReference type="NCBI Taxonomy" id="44316"/>
    <lineage>
        <taxon>Eukaryota</taxon>
        <taxon>Metazoa</taxon>
        <taxon>Chordata</taxon>
        <taxon>Craniata</taxon>
        <taxon>Vertebrata</taxon>
        <taxon>Euteleostomi</taxon>
        <taxon>Archelosauria</taxon>
        <taxon>Archosauria</taxon>
        <taxon>Dinosauria</taxon>
        <taxon>Saurischia</taxon>
        <taxon>Theropoda</taxon>
        <taxon>Coelurosauria</taxon>
        <taxon>Aves</taxon>
        <taxon>Neognathae</taxon>
        <taxon>Neoaves</taxon>
        <taxon>Telluraves</taxon>
        <taxon>Australaves</taxon>
        <taxon>Passeriformes</taxon>
        <taxon>Passeroidea</taxon>
        <taxon>Passeridae</taxon>
        <taxon>Chloebia</taxon>
    </lineage>
</organism>
<dbReference type="SUPFAM" id="SSF57850">
    <property type="entry name" value="RING/U-box"/>
    <property type="match status" value="1"/>
</dbReference>
<keyword evidence="3" id="KW-0963">Cytoplasm</keyword>
<dbReference type="SUPFAM" id="SSF57845">
    <property type="entry name" value="B-box zinc-binding domain"/>
    <property type="match status" value="1"/>
</dbReference>
<dbReference type="GO" id="GO:0016740">
    <property type="term" value="F:transferase activity"/>
    <property type="evidence" value="ECO:0007669"/>
    <property type="project" value="UniProtKB-KW"/>
</dbReference>
<feature type="region of interest" description="Disordered" evidence="13">
    <location>
        <begin position="2741"/>
        <end position="2765"/>
    </location>
</feature>
<feature type="non-terminal residue" evidence="16">
    <location>
        <position position="1"/>
    </location>
</feature>
<protein>
    <submittedName>
        <fullName evidence="16">Uncharacterized protein</fullName>
    </submittedName>
</protein>
<evidence type="ECO:0000256" key="3">
    <source>
        <dbReference type="ARBA" id="ARBA00022490"/>
    </source>
</evidence>
<accession>A0A3L8RT88</accession>
<keyword evidence="10" id="KW-0862">Zinc</keyword>
<dbReference type="PROSITE" id="PS50089">
    <property type="entry name" value="ZF_RING_2"/>
    <property type="match status" value="1"/>
</dbReference>
<dbReference type="GO" id="GO:0008270">
    <property type="term" value="F:zinc ion binding"/>
    <property type="evidence" value="ECO:0007669"/>
    <property type="project" value="UniProtKB-KW"/>
</dbReference>
<dbReference type="Pfam" id="PF22586">
    <property type="entry name" value="ANCHR-like_BBOX"/>
    <property type="match status" value="1"/>
</dbReference>
<comment type="caution">
    <text evidence="16">The sequence shown here is derived from an EMBL/GenBank/DDBJ whole genome shotgun (WGS) entry which is preliminary data.</text>
</comment>
<evidence type="ECO:0000256" key="13">
    <source>
        <dbReference type="SAM" id="MobiDB-lite"/>
    </source>
</evidence>
<dbReference type="FunFam" id="4.10.830.40:FF:000002">
    <property type="entry name" value="probable E3 ubiquitin-protein ligase MID2"/>
    <property type="match status" value="1"/>
</dbReference>
<dbReference type="CDD" id="cd19837">
    <property type="entry name" value="Bbox1_MID2_C-I"/>
    <property type="match status" value="1"/>
</dbReference>
<evidence type="ECO:0000256" key="6">
    <source>
        <dbReference type="ARBA" id="ARBA00022723"/>
    </source>
</evidence>
<evidence type="ECO:0000256" key="12">
    <source>
        <dbReference type="PROSITE-ProRule" id="PRU00024"/>
    </source>
</evidence>
<dbReference type="GO" id="GO:0008017">
    <property type="term" value="F:microtubule binding"/>
    <property type="evidence" value="ECO:0007669"/>
    <property type="project" value="TreeGrafter"/>
</dbReference>
<keyword evidence="6" id="KW-0479">Metal-binding</keyword>
<dbReference type="InterPro" id="IPR001841">
    <property type="entry name" value="Znf_RING"/>
</dbReference>
<keyword evidence="7" id="KW-0677">Repeat</keyword>
<name>A0A3L8RT88_CHLGU</name>
<keyword evidence="5" id="KW-0808">Transferase</keyword>
<dbReference type="PROSITE" id="PS50119">
    <property type="entry name" value="ZF_BBOX"/>
    <property type="match status" value="1"/>
</dbReference>
<dbReference type="GO" id="GO:0035372">
    <property type="term" value="P:protein localization to microtubule"/>
    <property type="evidence" value="ECO:0007669"/>
    <property type="project" value="TreeGrafter"/>
</dbReference>
<keyword evidence="9" id="KW-0833">Ubl conjugation pathway</keyword>
<dbReference type="SMART" id="SM00336">
    <property type="entry name" value="BBOX"/>
    <property type="match status" value="2"/>
</dbReference>
<comment type="subcellular location">
    <subcellularLocation>
        <location evidence="1">Cytoplasm</location>
    </subcellularLocation>
</comment>
<evidence type="ECO:0000259" key="15">
    <source>
        <dbReference type="PROSITE" id="PS50119"/>
    </source>
</evidence>
<evidence type="ECO:0000256" key="1">
    <source>
        <dbReference type="ARBA" id="ARBA00004496"/>
    </source>
</evidence>
<evidence type="ECO:0000256" key="5">
    <source>
        <dbReference type="ARBA" id="ARBA00022679"/>
    </source>
</evidence>
<feature type="compositionally biased region" description="Basic and acidic residues" evidence="13">
    <location>
        <begin position="216"/>
        <end position="226"/>
    </location>
</feature>
<keyword evidence="11" id="KW-0175">Coiled coil</keyword>
<evidence type="ECO:0000256" key="11">
    <source>
        <dbReference type="ARBA" id="ARBA00023054"/>
    </source>
</evidence>
<dbReference type="InterPro" id="IPR000315">
    <property type="entry name" value="Znf_B-box"/>
</dbReference>
<evidence type="ECO:0000256" key="8">
    <source>
        <dbReference type="ARBA" id="ARBA00022771"/>
    </source>
</evidence>
<evidence type="ECO:0000313" key="16">
    <source>
        <dbReference type="EMBL" id="RLV84194.1"/>
    </source>
</evidence>
<dbReference type="GO" id="GO:0005737">
    <property type="term" value="C:cytoplasm"/>
    <property type="evidence" value="ECO:0007669"/>
    <property type="project" value="UniProtKB-SubCell"/>
</dbReference>
<dbReference type="PANTHER" id="PTHR24099:SF12">
    <property type="entry name" value="E3 UBIQUITIN-PROTEIN LIGASE MID2-RELATED"/>
    <property type="match status" value="1"/>
</dbReference>
<dbReference type="InterPro" id="IPR047063">
    <property type="entry name" value="MID2_Bbox2_Zfn"/>
</dbReference>
<dbReference type="PROSITE" id="PS00518">
    <property type="entry name" value="ZF_RING_1"/>
    <property type="match status" value="1"/>
</dbReference>
<dbReference type="PANTHER" id="PTHR24099">
    <property type="entry name" value="E3 UBIQUITIN-PROTEIN LIGASE TRIM36-RELATED"/>
    <property type="match status" value="1"/>
</dbReference>
<dbReference type="InterPro" id="IPR047064">
    <property type="entry name" value="MID2_Bbox1_Zfn"/>
</dbReference>
<feature type="region of interest" description="Disordered" evidence="13">
    <location>
        <begin position="3148"/>
        <end position="3167"/>
    </location>
</feature>
<dbReference type="Gene3D" id="3.30.160.60">
    <property type="entry name" value="Classic Zinc Finger"/>
    <property type="match status" value="1"/>
</dbReference>
<feature type="region of interest" description="Disordered" evidence="13">
    <location>
        <begin position="1437"/>
        <end position="1458"/>
    </location>
</feature>
<keyword evidence="4" id="KW-0597">Phosphoprotein</keyword>
<dbReference type="InterPro" id="IPR050617">
    <property type="entry name" value="E3_ligase_FN3/SPRY"/>
</dbReference>
<proteinExistence type="inferred from homology"/>
<feature type="domain" description="RING-type" evidence="14">
    <location>
        <begin position="3068"/>
        <end position="3118"/>
    </location>
</feature>
<dbReference type="Proteomes" id="UP000276834">
    <property type="component" value="Unassembled WGS sequence"/>
</dbReference>
<evidence type="ECO:0000256" key="7">
    <source>
        <dbReference type="ARBA" id="ARBA00022737"/>
    </source>
</evidence>
<dbReference type="GO" id="GO:0005874">
    <property type="term" value="C:microtubule"/>
    <property type="evidence" value="ECO:0007669"/>
    <property type="project" value="TreeGrafter"/>
</dbReference>
<keyword evidence="8 12" id="KW-0863">Zinc-finger</keyword>
<sequence>GSPVGTGIGAGGGTESGRECRDPLVGTGAGGSTESAVGAPARPFPRVCSECRGGGLPPFPGAAAGSPRSHASAGPLRHLPPLGGESRVACPRPALPAAFPWPRFAEGRPAGERRCVTGGADANSPAAGSPPAALGIPRPPRRAPAFPLAPGFSVEGVVSLSPPSPVPALQLRRFVVPGWCRCRRAGAGPVLPRSSRAPPHPFPQPGWDPLNSRAMEVNRRRGETRPRVGGLPALPPGTPGVGRRFRGTARTSGRVCLLAPRICAAAGKRAQVTPRSRALFFCFASKNIPAAGLLPLCAQLARAGAQLECGEGPFCPAGRWLCLLRHSLKSGHAGVNGSCPSWLPPRFRLGFCCRKAASRRPALPEELPQPGGSWQRCLAEHRALLAGWQGGIIGKCQANLGGATDQPGGAPFCSALPSCTPAAAGSDPRSVLEGLCRAASAPPVSSSLLHFAIKEHTRGLACAPEQGAVKRATVLREGGRLAQAAVLEYPRTEGMFLRTLLGKDSKCNSTTSRKDELMPTTAAAVWVQAGGCRALDLGLCPVQPSTAAGRPCLCTAHVLPGVEVLLCKRNGAAVGDKSLPCKACTGCVSVCVLVCEQSGIGPGTMLVLPSLRGEGGCSPELPSGEGQSLGEPFILMGMLMTGLRLLLPTSNAIARYCGAWVPKMPGQGGQQRENGAPCAVRGRGAPMAFRERLTPRILGACVCSYTVLEALGWTFMPAALDVPLILGCREGHGAEPGACGCSARHAAAFGVPVVGPCQHPQDVGASAFALSLPLSQPLKQGAPVAELPFFPSLCLVLAPCPGARWVLWPGWGHPCPCFLGLPAHCLMPFNTARTGVVWEWGWVTKIQDAGGGGGGGQPSCSSLIPMSLWAWLPPPANKPEEPWVPGGQGIVVQVLYELWQPWGHHHVPGGPVPVFSHLLDEKTFPDVQPKYHVPVPLSLPLNDVPSFCACLFIGDVAVPDVPWCYTSDCSQSPRVGRGHCTTAGATRSPLPRYVGKPGVFCVCSHLSQGCPGMLPGAFWTVLNRGMRSCCRNPVPPPGLWVVASGLLPFGHFPWDFRPWTGKGCGWDPAGMESQPERPVNEWGRCWQIQGTRAASMQEHIQQVCVPAVSGIPQLHTLSWGSVGAQGSSTGLGALGVGLWAAAPWASWGEECGGVLSCRVTWLNTPLRSRLGFWLDAVLAEAASCTVVLMLGPNSAVLPPAPQEFPQPFPMGNQECRVLLEIPWCVRPPGRLWNRLLQGEQGWQEEITFVVPCFIRKGWWAHPQLLHAAKITLVVPQSREETFGEMQCGGGNQHGPSPPPSWVGMVDFCLVCSGMQPGLGSGLSPGPLPQAGAWFSPGSVSSMPAFSTMGIQVLQWHGCAGVLGSGNPPGWLGEMQRGVAGGSSFDVLHKQTVGHGDSQCLLLLFLEIQPLDGILQGEAEPRGIGLRKEMLMALSHPRASRRSTGKSGCSAEHSQGAGVGKRIKNNEEEVAVGRAWRRGSLPAALASPAVPRGSGALASPAVPRGSCPGSPVMPHCQGRGWAEGRGRVKKSKISATCFVSALGIRTNYPPIRCLSFQPPRNAAQGAVQIYLTLHGAAQWPSDFPALVLSLGMQCRFGAGRLERALGRDSNKARGWLHSPMQGLGSARGSEVLLSCCRTEQRSGTEAMASAVRVPMGWGLHVLPGTQQPWASRDVTEPSVHAAAPIPSGAPLAPLAPFSFLLSQCESGGAEGQCPRLGAAWWDASLGLCAFAEMGLCRAGGTPLLCLGICCYAIPQKTSLQQSFDFCMAGGALGSTGVGPAPCWGALATHRGHTLVAAALVPSQIWICVFQLFPMVGCAMSPTLLSLWSCLCTSWSSTPLWVSRASVLLLVSSRKHWSGDNPGVPHGTLRDASPLVQHRSWLLLLQPLERSGGLPCSALLLSEADLCAELDDLCSIHLGDKSHHLLWSPEVIPEQQLPLQPCPPSSLLGRGLVAVVGMRLGWSHTAGVAEEGEKDAEPQGAPGERLRSKGCCHVWSGSSQLGAGLHECWVSWLAEEGGRRAQSCRGGKGVVRPGAVEDDLRGVAGGCQGCGSAGCATLVGCPVPGCFSQGPGWKGVTHFCDGLGKVALLPLKPHACSCPWLCHSPFLSALSVTLLAERQELWGSLQGEWMDGWTDGHMQYVGKRVAMGYWLLQPQVSWVREGSAGDPGELLSSPGIGSNCAVLQGPDTMERVARCPGPFATDEDGRGRFPHGVSGNCPIMSRRAVCAIAAWDQTAGNPFLILPAAQGLQNATSPGSPWWVHAHSRSCHLPGQCLAKFCLMCSGVPGGRSRGDDVAKRCSVLAWLRDALAFIRSEAVADYTAGAVFPPRTLFLLDRPIPRADSGKLECRVIECWGNGGGDLSPWRCRTGPCCHGGCAGLLRGETDEMWLLHRLFCPPLNTDPAGQILPRVGAGGDQREFYMDLENMDKNGAWMLLKGKTWILRDVHQDVPLPGMDGVMWAASLLLLPSSLGAKPLHAGMQGLETIWAASKSSSHCVPEDLALALHWPCIILSSAHPGHLGAGLPSLLRGGSCTSSKAPVPAVYCLLHTSKRVPAPLDVGCEMLLPGTAGSGEVQEGLCSRAWGSWGRAAAVSPALAQEGPLPAWQACQPKCWEVPEHWGCAGTPHPARPAAWGAHWIQGSPKSQQAQGQERFLPAAFPWLRQLRAFRSPPWAVQRKLLGALVLLFGSSNFSAGRAQGFFQAYPISENGEEMVHWGGGGGTDVNGGMGVGILPFAGASSSLGLPAARPSPAEHFQGSRGSHSFSGQAVPGPAHPHREGFFLFSPGRACAPHKDVPGEKTGLGWAGQHLSSHRVRVPVAVTEQGSPLIHDEGHHSGHHSEPALLRERLHLAPCQYMTDWERWVALRVQLLVLCKPELGAAGRVACWELFSSLMQGKGAKNTACLPPAGVDLGIPGCCGRKFASYNFAVMPSPPCSKKQWPGKAGSRMGVKSSQPALLRGMLRGLSVPCRAALLHGTSARTYQHKHEIMWFLLVLSPALWSRCERSCCSSSPSPCIRLLSHCGCRLCSMGLAGLELTECRGCRGVVGLMCPTPQAPATGGEEQPRNAAVVSHLCSPSLQLFEDPLLLPCAHSLCFSCAHRILVSSCSSGESIEPITAFQCPTCRYVISLNHRGLEGLKRNVTLQNIIDRFQKASLSGPNSPSESRRERTYRNSPTMSVAGERIACQFCEQDPPRDAVKTCITCEVSYCDRCLRATHPNKKPFTSHRLVEPVPDAHFRGLTCLEHENEKVNMYCVADDQLICALCKLVGRHRDHQVASLSDRFEKLKVRMEDSSGALRSSVFMWELRLRLALPARLPSHHPHLSFPGVQSCASSPVRRLELLGEGDHSYLERTSVCVLLLLYPPAHPCLWLCIGRAGFGCLFS</sequence>
<comment type="similarity">
    <text evidence="2">Belongs to the TRIM/RBCC family.</text>
</comment>
<evidence type="ECO:0000313" key="17">
    <source>
        <dbReference type="Proteomes" id="UP000276834"/>
    </source>
</evidence>